<keyword evidence="3" id="KW-1185">Reference proteome</keyword>
<protein>
    <submittedName>
        <fullName evidence="2">Uncharacterized protein</fullName>
    </submittedName>
</protein>
<gene>
    <name evidence="2" type="ORF">BT96DRAFT_927104</name>
</gene>
<reference evidence="2" key="1">
    <citation type="journal article" date="2019" name="Environ. Microbiol.">
        <title>Fungal ecological strategies reflected in gene transcription - a case study of two litter decomposers.</title>
        <authorList>
            <person name="Barbi F."/>
            <person name="Kohler A."/>
            <person name="Barry K."/>
            <person name="Baskaran P."/>
            <person name="Daum C."/>
            <person name="Fauchery L."/>
            <person name="Ihrmark K."/>
            <person name="Kuo A."/>
            <person name="LaButti K."/>
            <person name="Lipzen A."/>
            <person name="Morin E."/>
            <person name="Grigoriev I.V."/>
            <person name="Henrissat B."/>
            <person name="Lindahl B."/>
            <person name="Martin F."/>
        </authorList>
    </citation>
    <scope>NUCLEOTIDE SEQUENCE</scope>
    <source>
        <strain evidence="2">JB14</strain>
    </source>
</reference>
<feature type="signal peptide" evidence="1">
    <location>
        <begin position="1"/>
        <end position="21"/>
    </location>
</feature>
<evidence type="ECO:0000256" key="1">
    <source>
        <dbReference type="SAM" id="SignalP"/>
    </source>
</evidence>
<sequence length="286" mass="30824">MHLASSLASLGILSLVSIVCAAPQPFQRNVLTHDELIHVRDPLSDGLPVGKTSGDCYKAKSAENLEQLITKAASSLGLPSGKQWKFEYSATSKVTLKDSTPKISFTGPKICGGRCTASDLGGLRPTIVDSKNLEIYPHLDLKLMKENSNPTDPSHEPVQNPAVQMKDPFQVEIDAYYNRRTKETGRVGKMAKFPKPPAATALEELITEAAPKLGLPSDGTWKFKYSSNPEDLPTFANADFKGVVPFTGPKGKYSADLAENTIKDDHGTVILEAERPTSSKSDVAAA</sequence>
<dbReference type="Proteomes" id="UP000799118">
    <property type="component" value="Unassembled WGS sequence"/>
</dbReference>
<feature type="chain" id="PRO_5025570716" evidence="1">
    <location>
        <begin position="22"/>
        <end position="286"/>
    </location>
</feature>
<evidence type="ECO:0000313" key="3">
    <source>
        <dbReference type="Proteomes" id="UP000799118"/>
    </source>
</evidence>
<name>A0A6A4GTD4_9AGAR</name>
<proteinExistence type="predicted"/>
<organism evidence="2 3">
    <name type="scientific">Gymnopus androsaceus JB14</name>
    <dbReference type="NCBI Taxonomy" id="1447944"/>
    <lineage>
        <taxon>Eukaryota</taxon>
        <taxon>Fungi</taxon>
        <taxon>Dikarya</taxon>
        <taxon>Basidiomycota</taxon>
        <taxon>Agaricomycotina</taxon>
        <taxon>Agaricomycetes</taxon>
        <taxon>Agaricomycetidae</taxon>
        <taxon>Agaricales</taxon>
        <taxon>Marasmiineae</taxon>
        <taxon>Omphalotaceae</taxon>
        <taxon>Gymnopus</taxon>
    </lineage>
</organism>
<keyword evidence="1" id="KW-0732">Signal</keyword>
<dbReference type="AlphaFoldDB" id="A0A6A4GTD4"/>
<accession>A0A6A4GTD4</accession>
<evidence type="ECO:0000313" key="2">
    <source>
        <dbReference type="EMBL" id="KAE9388427.1"/>
    </source>
</evidence>
<dbReference type="EMBL" id="ML769744">
    <property type="protein sequence ID" value="KAE9388427.1"/>
    <property type="molecule type" value="Genomic_DNA"/>
</dbReference>